<keyword evidence="3 5" id="KW-0378">Hydrolase</keyword>
<dbReference type="InterPro" id="IPR017850">
    <property type="entry name" value="Alkaline_phosphatase_core_sf"/>
</dbReference>
<dbReference type="EMBL" id="SMKZ01000035">
    <property type="protein sequence ID" value="TDE02554.1"/>
    <property type="molecule type" value="Genomic_DNA"/>
</dbReference>
<gene>
    <name evidence="5" type="primary">betC</name>
    <name evidence="5" type="ORF">E1269_21450</name>
</gene>
<dbReference type="Pfam" id="PF00884">
    <property type="entry name" value="Sulfatase"/>
    <property type="match status" value="1"/>
</dbReference>
<dbReference type="SUPFAM" id="SSF53649">
    <property type="entry name" value="Alkaline phosphatase-like"/>
    <property type="match status" value="1"/>
</dbReference>
<dbReference type="InParanoid" id="A0A4R5CVM4"/>
<sequence length="496" mass="55020">MPSPAQPNIVVIMADQLVPFLTGAYGHQVVRTPNLDRLTERGVRFDAAYTPNPLCAPARAALMTGRYASSIGCFDNAAPFPVDEPTIAHLLTNAGYETALCGKMHFVGPDQLHGFRHRLNPDIFPAGMDWVPTVDEHGRFPRGGHAHSYVPPEVGVRPWTKFLTYDEETAFRATEFIRERARRPAAEPFFLLASFHHPHDPFHVTEELWNLYDGAPIDLPEAWDGIDRSALDRWLDDAHDTSGVDLADPDAMRALRRAYYGLVTYVDRKVGEIVDALDATGQLADTVVAFTSDHGDMLGERGMVQKRCFYEWSARVPLIISFPDGRGAGSRVVTPVSMMDLAPSLVDLAGVAPRDRTPMDAESLLPLLDGDRGGSDDARAGARVVYSEYHAEKVHAPAFMVRRGDHKYVHIHGHGSQLFDLSTDPSERHDLSSHAVAAGVRAELHALLTERFDPATLHTAAARSVRRRELVKNAMRRNGTRWDHVPPLAADDRYVR</sequence>
<comment type="caution">
    <text evidence="5">The sequence shown here is derived from an EMBL/GenBank/DDBJ whole genome shotgun (WGS) entry which is preliminary data.</text>
</comment>
<keyword evidence="2" id="KW-0479">Metal-binding</keyword>
<organism evidence="5 6">
    <name type="scientific">Jiangella asiatica</name>
    <dbReference type="NCBI Taxonomy" id="2530372"/>
    <lineage>
        <taxon>Bacteria</taxon>
        <taxon>Bacillati</taxon>
        <taxon>Actinomycetota</taxon>
        <taxon>Actinomycetes</taxon>
        <taxon>Jiangellales</taxon>
        <taxon>Jiangellaceae</taxon>
        <taxon>Jiangella</taxon>
    </lineage>
</organism>
<evidence type="ECO:0000313" key="5">
    <source>
        <dbReference type="EMBL" id="TDE02554.1"/>
    </source>
</evidence>
<dbReference type="GO" id="GO:0047753">
    <property type="term" value="F:choline-sulfatase activity"/>
    <property type="evidence" value="ECO:0007669"/>
    <property type="project" value="UniProtKB-EC"/>
</dbReference>
<protein>
    <submittedName>
        <fullName evidence="5">Choline-sulfatase</fullName>
        <ecNumber evidence="5">3.1.6.6</ecNumber>
    </submittedName>
</protein>
<feature type="domain" description="Sulfatase N-terminal" evidence="4">
    <location>
        <begin position="7"/>
        <end position="351"/>
    </location>
</feature>
<dbReference type="Proteomes" id="UP000294739">
    <property type="component" value="Unassembled WGS sequence"/>
</dbReference>
<accession>A0A4R5CVM4</accession>
<evidence type="ECO:0000313" key="6">
    <source>
        <dbReference type="Proteomes" id="UP000294739"/>
    </source>
</evidence>
<dbReference type="InterPro" id="IPR000917">
    <property type="entry name" value="Sulfatase_N"/>
</dbReference>
<comment type="similarity">
    <text evidence="1">Belongs to the sulfatase family.</text>
</comment>
<dbReference type="AlphaFoldDB" id="A0A4R5CVM4"/>
<evidence type="ECO:0000256" key="3">
    <source>
        <dbReference type="ARBA" id="ARBA00022801"/>
    </source>
</evidence>
<evidence type="ECO:0000259" key="4">
    <source>
        <dbReference type="Pfam" id="PF00884"/>
    </source>
</evidence>
<dbReference type="NCBIfam" id="TIGR03417">
    <property type="entry name" value="chol_sulfatase"/>
    <property type="match status" value="1"/>
</dbReference>
<keyword evidence="6" id="KW-1185">Reference proteome</keyword>
<name>A0A4R5CVM4_9ACTN</name>
<dbReference type="InterPro" id="IPR017785">
    <property type="entry name" value="Choline-sulfatase"/>
</dbReference>
<dbReference type="GO" id="GO:0005737">
    <property type="term" value="C:cytoplasm"/>
    <property type="evidence" value="ECO:0007669"/>
    <property type="project" value="TreeGrafter"/>
</dbReference>
<dbReference type="GO" id="GO:0046872">
    <property type="term" value="F:metal ion binding"/>
    <property type="evidence" value="ECO:0007669"/>
    <property type="project" value="UniProtKB-KW"/>
</dbReference>
<dbReference type="EC" id="3.1.6.6" evidence="5"/>
<dbReference type="PROSITE" id="PS00523">
    <property type="entry name" value="SULFATASE_1"/>
    <property type="match status" value="1"/>
</dbReference>
<evidence type="ECO:0000256" key="2">
    <source>
        <dbReference type="ARBA" id="ARBA00022723"/>
    </source>
</evidence>
<proteinExistence type="inferred from homology"/>
<dbReference type="InterPro" id="IPR024607">
    <property type="entry name" value="Sulfatase_CS"/>
</dbReference>
<reference evidence="5 6" key="1">
    <citation type="submission" date="2019-03" db="EMBL/GenBank/DDBJ databases">
        <title>Draft genome sequences of novel Actinobacteria.</title>
        <authorList>
            <person name="Sahin N."/>
            <person name="Ay H."/>
            <person name="Saygin H."/>
        </authorList>
    </citation>
    <scope>NUCLEOTIDE SEQUENCE [LARGE SCALE GENOMIC DNA]</scope>
    <source>
        <strain evidence="5 6">5K138</strain>
    </source>
</reference>
<dbReference type="CDD" id="cd16032">
    <property type="entry name" value="choline-sulfatase"/>
    <property type="match status" value="1"/>
</dbReference>
<dbReference type="RefSeq" id="WP_131898335.1">
    <property type="nucleotide sequence ID" value="NZ_SMKZ01000035.1"/>
</dbReference>
<dbReference type="PANTHER" id="PTHR45953:SF1">
    <property type="entry name" value="IDURONATE 2-SULFATASE"/>
    <property type="match status" value="1"/>
</dbReference>
<dbReference type="Gene3D" id="3.40.720.10">
    <property type="entry name" value="Alkaline Phosphatase, subunit A"/>
    <property type="match status" value="1"/>
</dbReference>
<evidence type="ECO:0000256" key="1">
    <source>
        <dbReference type="ARBA" id="ARBA00008779"/>
    </source>
</evidence>
<dbReference type="PANTHER" id="PTHR45953">
    <property type="entry name" value="IDURONATE 2-SULFATASE"/>
    <property type="match status" value="1"/>
</dbReference>
<dbReference type="OrthoDB" id="9777306at2"/>